<dbReference type="AlphaFoldDB" id="A0A3S3P296"/>
<name>A0A3S3P296_9ACAR</name>
<dbReference type="GO" id="GO:0019509">
    <property type="term" value="P:L-methionine salvage from methylthioadenosine"/>
    <property type="evidence" value="ECO:0007669"/>
    <property type="project" value="TreeGrafter"/>
</dbReference>
<dbReference type="Gene3D" id="3.40.50.1000">
    <property type="entry name" value="HAD superfamily/HAD-like"/>
    <property type="match status" value="1"/>
</dbReference>
<dbReference type="EMBL" id="NCKU01002085">
    <property type="protein sequence ID" value="RWS10473.1"/>
    <property type="molecule type" value="Genomic_DNA"/>
</dbReference>
<dbReference type="STRING" id="1965070.A0A3S3P296"/>
<evidence type="ECO:0000313" key="1">
    <source>
        <dbReference type="EMBL" id="RWS10473.1"/>
    </source>
</evidence>
<dbReference type="OrthoDB" id="272500at2759"/>
<reference evidence="1 2" key="1">
    <citation type="journal article" date="2018" name="Gigascience">
        <title>Genomes of trombidid mites reveal novel predicted allergens and laterally-transferred genes associated with secondary metabolism.</title>
        <authorList>
            <person name="Dong X."/>
            <person name="Chaisiri K."/>
            <person name="Xia D."/>
            <person name="Armstrong S.D."/>
            <person name="Fang Y."/>
            <person name="Donnelly M.J."/>
            <person name="Kadowaki T."/>
            <person name="McGarry J.W."/>
            <person name="Darby A.C."/>
            <person name="Makepeace B.L."/>
        </authorList>
    </citation>
    <scope>NUCLEOTIDE SEQUENCE [LARGE SCALE GENOMIC DNA]</scope>
    <source>
        <strain evidence="1">UoL-WK</strain>
    </source>
</reference>
<dbReference type="SUPFAM" id="SSF56784">
    <property type="entry name" value="HAD-like"/>
    <property type="match status" value="1"/>
</dbReference>
<proteinExistence type="predicted"/>
<dbReference type="Proteomes" id="UP000285301">
    <property type="component" value="Unassembled WGS sequence"/>
</dbReference>
<gene>
    <name evidence="1" type="ORF">B4U79_17614</name>
</gene>
<dbReference type="PANTHER" id="PTHR20371">
    <property type="entry name" value="ENOLASE-PHOSPHATASE E1"/>
    <property type="match status" value="1"/>
</dbReference>
<keyword evidence="2" id="KW-1185">Reference proteome</keyword>
<accession>A0A3S3P296</accession>
<dbReference type="PANTHER" id="PTHR20371:SF1">
    <property type="entry name" value="ENOLASE-PHOSPHATASE E1"/>
    <property type="match status" value="1"/>
</dbReference>
<dbReference type="InterPro" id="IPR036412">
    <property type="entry name" value="HAD-like_sf"/>
</dbReference>
<sequence>MAYSEQSKHFIKTYIHQYFQECFPQQKNLRLDIQFFKKQEIEDQKKQINQLCPKFPPNWNTFSKTLIPDLISFILWKIENDFSSPPVAYFTYHMTEWGYRVNLRSTPIYDDILEAFTNWKAQNISLYVAVASPCFANMVLSSTNHGNIAYFFSGHMNLTTFENYKTVKIFDRLPEMLGKEAKNILFLTRFPLDARSALHNEITSVLVLREDFDPDGKKKLEAAYKNPEQHAKLMPKTEDKSEEVRSMESTPIQSTTFDITPALEMANVEKKEAKNKEETLTTEEIGSTVMLFESTESLRNAEFEVRNSDSKIILADIRELFVIESLTDIEFQ</sequence>
<protein>
    <submittedName>
        <fullName evidence="1">Enolase-phosphatase E1-like protein</fullName>
    </submittedName>
</protein>
<comment type="caution">
    <text evidence="1">The sequence shown here is derived from an EMBL/GenBank/DDBJ whole genome shotgun (WGS) entry which is preliminary data.</text>
</comment>
<dbReference type="InterPro" id="IPR023214">
    <property type="entry name" value="HAD_sf"/>
</dbReference>
<organism evidence="1 2">
    <name type="scientific">Dinothrombium tinctorium</name>
    <dbReference type="NCBI Taxonomy" id="1965070"/>
    <lineage>
        <taxon>Eukaryota</taxon>
        <taxon>Metazoa</taxon>
        <taxon>Ecdysozoa</taxon>
        <taxon>Arthropoda</taxon>
        <taxon>Chelicerata</taxon>
        <taxon>Arachnida</taxon>
        <taxon>Acari</taxon>
        <taxon>Acariformes</taxon>
        <taxon>Trombidiformes</taxon>
        <taxon>Prostigmata</taxon>
        <taxon>Anystina</taxon>
        <taxon>Parasitengona</taxon>
        <taxon>Trombidioidea</taxon>
        <taxon>Trombidiidae</taxon>
        <taxon>Dinothrombium</taxon>
    </lineage>
</organism>
<dbReference type="GO" id="GO:0043874">
    <property type="term" value="F:acireductone synthase activity"/>
    <property type="evidence" value="ECO:0007669"/>
    <property type="project" value="TreeGrafter"/>
</dbReference>
<evidence type="ECO:0000313" key="2">
    <source>
        <dbReference type="Proteomes" id="UP000285301"/>
    </source>
</evidence>